<dbReference type="NCBIfam" id="TIGR01557">
    <property type="entry name" value="myb_SHAQKYF"/>
    <property type="match status" value="1"/>
</dbReference>
<evidence type="ECO:0000256" key="4">
    <source>
        <dbReference type="ARBA" id="ARBA00023163"/>
    </source>
</evidence>
<evidence type="ECO:0000313" key="11">
    <source>
        <dbReference type="Proteomes" id="UP001634007"/>
    </source>
</evidence>
<feature type="compositionally biased region" description="Basic and acidic residues" evidence="6">
    <location>
        <begin position="79"/>
        <end position="90"/>
    </location>
</feature>
<dbReference type="SMART" id="SM00717">
    <property type="entry name" value="SANT"/>
    <property type="match status" value="1"/>
</dbReference>
<evidence type="ECO:0000256" key="5">
    <source>
        <dbReference type="ARBA" id="ARBA00023242"/>
    </source>
</evidence>
<feature type="region of interest" description="Disordered" evidence="6">
    <location>
        <begin position="299"/>
        <end position="336"/>
    </location>
</feature>
<organism evidence="10 11">
    <name type="scientific">Eucalyptus globulus</name>
    <name type="common">Tasmanian blue gum</name>
    <dbReference type="NCBI Taxonomy" id="34317"/>
    <lineage>
        <taxon>Eukaryota</taxon>
        <taxon>Viridiplantae</taxon>
        <taxon>Streptophyta</taxon>
        <taxon>Embryophyta</taxon>
        <taxon>Tracheophyta</taxon>
        <taxon>Spermatophyta</taxon>
        <taxon>Magnoliopsida</taxon>
        <taxon>eudicotyledons</taxon>
        <taxon>Gunneridae</taxon>
        <taxon>Pentapetalae</taxon>
        <taxon>rosids</taxon>
        <taxon>malvids</taxon>
        <taxon>Myrtales</taxon>
        <taxon>Myrtaceae</taxon>
        <taxon>Myrtoideae</taxon>
        <taxon>Eucalypteae</taxon>
        <taxon>Eucalyptus</taxon>
    </lineage>
</organism>
<dbReference type="AlphaFoldDB" id="A0ABD3IKY2"/>
<dbReference type="PANTHER" id="PTHR44191">
    <property type="entry name" value="TRANSCRIPTION FACTOR KUA1"/>
    <property type="match status" value="1"/>
</dbReference>
<keyword evidence="4" id="KW-0804">Transcription</keyword>
<gene>
    <name evidence="10" type="ORF">ACJRO7_006031</name>
</gene>
<dbReference type="PANTHER" id="PTHR44191:SF45">
    <property type="entry name" value="TRANSCRIPTION FACTOR MYB1R1-LIKE"/>
    <property type="match status" value="1"/>
</dbReference>
<name>A0ABD3IKY2_EUCGL</name>
<feature type="compositionally biased region" description="Polar residues" evidence="6">
    <location>
        <begin position="301"/>
        <end position="336"/>
    </location>
</feature>
<feature type="domain" description="SANT" evidence="8">
    <location>
        <begin position="94"/>
        <end position="147"/>
    </location>
</feature>
<dbReference type="EMBL" id="JBJKBG010000011">
    <property type="protein sequence ID" value="KAL3714019.1"/>
    <property type="molecule type" value="Genomic_DNA"/>
</dbReference>
<proteinExistence type="predicted"/>
<dbReference type="PROSITE" id="PS50090">
    <property type="entry name" value="MYB_LIKE"/>
    <property type="match status" value="1"/>
</dbReference>
<dbReference type="InterPro" id="IPR006447">
    <property type="entry name" value="Myb_dom_plants"/>
</dbReference>
<dbReference type="InterPro" id="IPR017930">
    <property type="entry name" value="Myb_dom"/>
</dbReference>
<evidence type="ECO:0000259" key="7">
    <source>
        <dbReference type="PROSITE" id="PS50090"/>
    </source>
</evidence>
<accession>A0ABD3IKY2</accession>
<dbReference type="CDD" id="cd00167">
    <property type="entry name" value="SANT"/>
    <property type="match status" value="1"/>
</dbReference>
<dbReference type="InterPro" id="IPR017884">
    <property type="entry name" value="SANT_dom"/>
</dbReference>
<dbReference type="PROSITE" id="PS51293">
    <property type="entry name" value="SANT"/>
    <property type="match status" value="1"/>
</dbReference>
<dbReference type="GO" id="GO:0006355">
    <property type="term" value="P:regulation of DNA-templated transcription"/>
    <property type="evidence" value="ECO:0007669"/>
    <property type="project" value="UniProtKB-ARBA"/>
</dbReference>
<dbReference type="InterPro" id="IPR052245">
    <property type="entry name" value="Plant_Stress_Dev_TF"/>
</dbReference>
<keyword evidence="3" id="KW-0238">DNA-binding</keyword>
<feature type="region of interest" description="Disordered" evidence="6">
    <location>
        <begin position="74"/>
        <end position="98"/>
    </location>
</feature>
<evidence type="ECO:0000259" key="8">
    <source>
        <dbReference type="PROSITE" id="PS51293"/>
    </source>
</evidence>
<evidence type="ECO:0000256" key="3">
    <source>
        <dbReference type="ARBA" id="ARBA00023125"/>
    </source>
</evidence>
<dbReference type="FunFam" id="1.10.10.60:FF:000009">
    <property type="entry name" value="transcription factor MYB1R1"/>
    <property type="match status" value="1"/>
</dbReference>
<dbReference type="PROSITE" id="PS51294">
    <property type="entry name" value="HTH_MYB"/>
    <property type="match status" value="1"/>
</dbReference>
<dbReference type="InterPro" id="IPR001005">
    <property type="entry name" value="SANT/Myb"/>
</dbReference>
<evidence type="ECO:0000256" key="6">
    <source>
        <dbReference type="SAM" id="MobiDB-lite"/>
    </source>
</evidence>
<protein>
    <submittedName>
        <fullName evidence="10">Uncharacterized protein</fullName>
    </submittedName>
</protein>
<comment type="caution">
    <text evidence="10">The sequence shown here is derived from an EMBL/GenBank/DDBJ whole genome shotgun (WGS) entry which is preliminary data.</text>
</comment>
<dbReference type="Gene3D" id="1.10.10.60">
    <property type="entry name" value="Homeodomain-like"/>
    <property type="match status" value="1"/>
</dbReference>
<keyword evidence="11" id="KW-1185">Reference proteome</keyword>
<evidence type="ECO:0000259" key="9">
    <source>
        <dbReference type="PROSITE" id="PS51294"/>
    </source>
</evidence>
<dbReference type="GO" id="GO:0005634">
    <property type="term" value="C:nucleus"/>
    <property type="evidence" value="ECO:0007669"/>
    <property type="project" value="UniProtKB-SubCell"/>
</dbReference>
<evidence type="ECO:0000256" key="2">
    <source>
        <dbReference type="ARBA" id="ARBA00023015"/>
    </source>
</evidence>
<evidence type="ECO:0000313" key="10">
    <source>
        <dbReference type="EMBL" id="KAL3714019.1"/>
    </source>
</evidence>
<sequence length="336" mass="37322">MVKEAVTCGGRKCSHCGYNGHNSRTCNGKGCVKLFGVYVSENSRASMKKSLSVENMRSSSCNKSSELAVVDPRGYLSDDPNHHSQEAKAARERKKGKPWSMEEHVTFLEGLKRLGKGDWRGISKNFVPTRTPTQVASHAQKYFLRQVINDKKKRRTSMFDLHSQDHDHDDASPDSSVTFPKIVKEATASTASHSQAITSSNSLDVAAHMNKQNALQVVDQFPYLCLDNPSVGPCLGGIRMIQPNFPPPDWNFPLSSYYPMGNFQSFMPRSFHTYLNHQVHRPYIPLPSNIASQARIDLPMSSPTLQDPTELQLGGSQSPKEANRQSSKSVASIQVK</sequence>
<dbReference type="Pfam" id="PF00249">
    <property type="entry name" value="Myb_DNA-binding"/>
    <property type="match status" value="1"/>
</dbReference>
<comment type="subcellular location">
    <subcellularLocation>
        <location evidence="1">Nucleus</location>
    </subcellularLocation>
</comment>
<dbReference type="InterPro" id="IPR009057">
    <property type="entry name" value="Homeodomain-like_sf"/>
</dbReference>
<dbReference type="Proteomes" id="UP001634007">
    <property type="component" value="Unassembled WGS sequence"/>
</dbReference>
<keyword evidence="5" id="KW-0539">Nucleus</keyword>
<feature type="domain" description="HTH myb-type" evidence="9">
    <location>
        <begin position="91"/>
        <end position="147"/>
    </location>
</feature>
<reference evidence="10 11" key="1">
    <citation type="submission" date="2024-11" db="EMBL/GenBank/DDBJ databases">
        <title>Chromosome-level genome assembly of Eucalyptus globulus Labill. provides insights into its genome evolution.</title>
        <authorList>
            <person name="Li X."/>
        </authorList>
    </citation>
    <scope>NUCLEOTIDE SEQUENCE [LARGE SCALE GENOMIC DNA]</scope>
    <source>
        <strain evidence="10">CL2024</strain>
        <tissue evidence="10">Fresh tender leaves</tissue>
    </source>
</reference>
<evidence type="ECO:0000256" key="1">
    <source>
        <dbReference type="ARBA" id="ARBA00004123"/>
    </source>
</evidence>
<dbReference type="SUPFAM" id="SSF46689">
    <property type="entry name" value="Homeodomain-like"/>
    <property type="match status" value="1"/>
</dbReference>
<feature type="domain" description="Myb-like" evidence="7">
    <location>
        <begin position="91"/>
        <end position="143"/>
    </location>
</feature>
<keyword evidence="2" id="KW-0805">Transcription regulation</keyword>
<dbReference type="GO" id="GO:0003677">
    <property type="term" value="F:DNA binding"/>
    <property type="evidence" value="ECO:0007669"/>
    <property type="project" value="UniProtKB-KW"/>
</dbReference>